<comment type="caution">
    <text evidence="1">The sequence shown here is derived from an EMBL/GenBank/DDBJ whole genome shotgun (WGS) entry which is preliminary data.</text>
</comment>
<evidence type="ECO:0000313" key="2">
    <source>
        <dbReference type="Proteomes" id="UP000789570"/>
    </source>
</evidence>
<dbReference type="EMBL" id="CAJVPQ010000330">
    <property type="protein sequence ID" value="CAG8471702.1"/>
    <property type="molecule type" value="Genomic_DNA"/>
</dbReference>
<reference evidence="1" key="1">
    <citation type="submission" date="2021-06" db="EMBL/GenBank/DDBJ databases">
        <authorList>
            <person name="Kallberg Y."/>
            <person name="Tangrot J."/>
            <person name="Rosling A."/>
        </authorList>
    </citation>
    <scope>NUCLEOTIDE SEQUENCE</scope>
    <source>
        <strain evidence="1">UK204</strain>
    </source>
</reference>
<dbReference type="Proteomes" id="UP000789570">
    <property type="component" value="Unassembled WGS sequence"/>
</dbReference>
<protein>
    <submittedName>
        <fullName evidence="1">10035_t:CDS:1</fullName>
    </submittedName>
</protein>
<organism evidence="1 2">
    <name type="scientific">Funneliformis caledonium</name>
    <dbReference type="NCBI Taxonomy" id="1117310"/>
    <lineage>
        <taxon>Eukaryota</taxon>
        <taxon>Fungi</taxon>
        <taxon>Fungi incertae sedis</taxon>
        <taxon>Mucoromycota</taxon>
        <taxon>Glomeromycotina</taxon>
        <taxon>Glomeromycetes</taxon>
        <taxon>Glomerales</taxon>
        <taxon>Glomeraceae</taxon>
        <taxon>Funneliformis</taxon>
    </lineage>
</organism>
<keyword evidence="2" id="KW-1185">Reference proteome</keyword>
<feature type="non-terminal residue" evidence="1">
    <location>
        <position position="80"/>
    </location>
</feature>
<evidence type="ECO:0000313" key="1">
    <source>
        <dbReference type="EMBL" id="CAG8471702.1"/>
    </source>
</evidence>
<sequence>SDSISDYYKSYFDNDCEGNCNDDCETECCDKIFNDTYKAEYYNSSSNYYYNRFNDNIILYKDRVAVVFCDLNSSLISEGL</sequence>
<accession>A0A9N8Z7Y4</accession>
<proteinExistence type="predicted"/>
<name>A0A9N8Z7Y4_9GLOM</name>
<gene>
    <name evidence="1" type="ORF">FCALED_LOCUS2256</name>
</gene>
<dbReference type="AlphaFoldDB" id="A0A9N8Z7Y4"/>